<evidence type="ECO:0000313" key="2">
    <source>
        <dbReference type="EMBL" id="HGW93874.1"/>
    </source>
</evidence>
<dbReference type="GO" id="GO:0004029">
    <property type="term" value="F:aldehyde dehydrogenase (NAD+) activity"/>
    <property type="evidence" value="ECO:0007669"/>
    <property type="project" value="TreeGrafter"/>
</dbReference>
<dbReference type="Pfam" id="PF01370">
    <property type="entry name" value="Epimerase"/>
    <property type="match status" value="1"/>
</dbReference>
<dbReference type="EMBL" id="DSRD01000404">
    <property type="protein sequence ID" value="HGW93874.1"/>
    <property type="molecule type" value="Genomic_DNA"/>
</dbReference>
<gene>
    <name evidence="2" type="ORF">ENR47_06280</name>
</gene>
<dbReference type="InterPro" id="IPR001509">
    <property type="entry name" value="Epimerase_deHydtase"/>
</dbReference>
<dbReference type="InterPro" id="IPR036291">
    <property type="entry name" value="NAD(P)-bd_dom_sf"/>
</dbReference>
<dbReference type="Gene3D" id="3.40.50.720">
    <property type="entry name" value="NAD(P)-binding Rossmann-like Domain"/>
    <property type="match status" value="1"/>
</dbReference>
<proteinExistence type="predicted"/>
<evidence type="ECO:0000259" key="1">
    <source>
        <dbReference type="Pfam" id="PF01370"/>
    </source>
</evidence>
<dbReference type="AlphaFoldDB" id="A0A832M312"/>
<name>A0A832M312_9CYAN</name>
<accession>A0A832M312</accession>
<feature type="domain" description="NAD-dependent epimerase/dehydratase" evidence="1">
    <location>
        <begin position="6"/>
        <end position="215"/>
    </location>
</feature>
<organism evidence="2">
    <name type="scientific">Oscillatoriales cyanobacterium SpSt-402</name>
    <dbReference type="NCBI Taxonomy" id="2282168"/>
    <lineage>
        <taxon>Bacteria</taxon>
        <taxon>Bacillati</taxon>
        <taxon>Cyanobacteriota</taxon>
        <taxon>Cyanophyceae</taxon>
        <taxon>Oscillatoriophycideae</taxon>
        <taxon>Oscillatoriales</taxon>
    </lineage>
</organism>
<dbReference type="SUPFAM" id="SSF51735">
    <property type="entry name" value="NAD(P)-binding Rossmann-fold domains"/>
    <property type="match status" value="1"/>
</dbReference>
<sequence>MTNAVILGCGYVGKAVAQRWQQLELNVTATTTTATRISELEPLANRVVIVRGDDAVGVKSLLSNQHVVLLSIGSPNADAYEATYLQTAKTLVSVLEDLPSVQQIIYTGSYAVYGDYGGDWVDETTPVKPANRNGEILAETERILLSAANSSRNVCILRLGGIYGPGRELVKIFRRVAGTTRPGSRTDAANWVHLDDIVGAIDFARQHSLNGIYNLVGSVPITTGELLEQVCAAYNLPAVSWDESQPSLRPYNARVSNQKLRDAGYSFLYPETQAEM</sequence>
<dbReference type="PANTHER" id="PTHR48079">
    <property type="entry name" value="PROTEIN YEEZ"/>
    <property type="match status" value="1"/>
</dbReference>
<dbReference type="GO" id="GO:0005737">
    <property type="term" value="C:cytoplasm"/>
    <property type="evidence" value="ECO:0007669"/>
    <property type="project" value="TreeGrafter"/>
</dbReference>
<protein>
    <submittedName>
        <fullName evidence="2">NAD-dependent epimerase/dehydratase family protein</fullName>
    </submittedName>
</protein>
<reference evidence="2" key="1">
    <citation type="journal article" date="2020" name="mSystems">
        <title>Genome- and Community-Level Interaction Insights into Carbon Utilization and Element Cycling Functions of Hydrothermarchaeota in Hydrothermal Sediment.</title>
        <authorList>
            <person name="Zhou Z."/>
            <person name="Liu Y."/>
            <person name="Xu W."/>
            <person name="Pan J."/>
            <person name="Luo Z.H."/>
            <person name="Li M."/>
        </authorList>
    </citation>
    <scope>NUCLEOTIDE SEQUENCE [LARGE SCALE GENOMIC DNA]</scope>
    <source>
        <strain evidence="2">SpSt-402</strain>
    </source>
</reference>
<dbReference type="InterPro" id="IPR051783">
    <property type="entry name" value="NAD(P)-dependent_oxidoreduct"/>
</dbReference>
<comment type="caution">
    <text evidence="2">The sequence shown here is derived from an EMBL/GenBank/DDBJ whole genome shotgun (WGS) entry which is preliminary data.</text>
</comment>
<dbReference type="PANTHER" id="PTHR48079:SF6">
    <property type="entry name" value="NAD(P)-BINDING DOMAIN-CONTAINING PROTEIN-RELATED"/>
    <property type="match status" value="1"/>
</dbReference>